<organism evidence="2 3">
    <name type="scientific">Donghicola mangrovi</name>
    <dbReference type="NCBI Taxonomy" id="2729614"/>
    <lineage>
        <taxon>Bacteria</taxon>
        <taxon>Pseudomonadati</taxon>
        <taxon>Pseudomonadota</taxon>
        <taxon>Alphaproteobacteria</taxon>
        <taxon>Rhodobacterales</taxon>
        <taxon>Roseobacteraceae</taxon>
        <taxon>Donghicola</taxon>
    </lineage>
</organism>
<evidence type="ECO:0000313" key="3">
    <source>
        <dbReference type="Proteomes" id="UP000592216"/>
    </source>
</evidence>
<dbReference type="InterPro" id="IPR011049">
    <property type="entry name" value="Serralysin-like_metalloprot_C"/>
</dbReference>
<dbReference type="PRINTS" id="PR00313">
    <property type="entry name" value="CABNDNGRPT"/>
</dbReference>
<feature type="compositionally biased region" description="Polar residues" evidence="1">
    <location>
        <begin position="34"/>
        <end position="44"/>
    </location>
</feature>
<reference evidence="2 3" key="1">
    <citation type="submission" date="2020-04" db="EMBL/GenBank/DDBJ databases">
        <title>Donghicola sp., a member of the Rhodobacteraceae family isolated from mangrove forest in Thailand.</title>
        <authorList>
            <person name="Charoenyingcharoen P."/>
            <person name="Yukphan P."/>
        </authorList>
    </citation>
    <scope>NUCLEOTIDE SEQUENCE [LARGE SCALE GENOMIC DNA]</scope>
    <source>
        <strain evidence="2 3">B5-SW-15</strain>
    </source>
</reference>
<sequence length="477" mass="49368">MDLWMLLGLGGAISSLVFGWDRGFGALSQQLMGETNADSAPTDPQSEELPSEGPQYLDSLIDFGGTSGDDEVYVTAVDERADDWEYDERTDLEHLLTGEDQMAWFYSGEDHSDPEAGHNTGADCEDILYIDTGAGNDLIEVWGHAATEVVTGTGADTVKVCADAGYTVVHVEDDDTAILCDDWTGYVIGTGSASVYGGDGVDVIRMTGDSTGSNVQAGGGDDDLITGGGGILNGNEGSDTLVANGDNAILRGGTGDDTITSHGANTVIGGEGDDTLVLGHGFVSRTYSGDDGGFDSYTRIDDVALGGNGAADTVHGDAGADIISYIDGGDVVTGGGGVDTFTAIADDEASVITDFHPGKETLTLYETGGTMITHGSGTLTGELDQSELDALMQGDESYHLDGRISVDYDQDANETTIRIDGDAAVVLQNTSWVTVGYTNGGDDTVYGLDGAPLAEGLRANVLVSVHPNVTQISQLFG</sequence>
<dbReference type="SUPFAM" id="SSF51120">
    <property type="entry name" value="beta-Roll"/>
    <property type="match status" value="2"/>
</dbReference>
<dbReference type="Proteomes" id="UP000592216">
    <property type="component" value="Unassembled WGS sequence"/>
</dbReference>
<gene>
    <name evidence="2" type="ORF">HJ536_04325</name>
</gene>
<proteinExistence type="predicted"/>
<accession>A0A850Q0G0</accession>
<name>A0A850Q0G0_9RHOB</name>
<comment type="caution">
    <text evidence="2">The sequence shown here is derived from an EMBL/GenBank/DDBJ whole genome shotgun (WGS) entry which is preliminary data.</text>
</comment>
<dbReference type="Gene3D" id="2.160.20.160">
    <property type="match status" value="1"/>
</dbReference>
<evidence type="ECO:0000313" key="2">
    <source>
        <dbReference type="EMBL" id="NVO22576.1"/>
    </source>
</evidence>
<feature type="region of interest" description="Disordered" evidence="1">
    <location>
        <begin position="34"/>
        <end position="53"/>
    </location>
</feature>
<evidence type="ECO:0008006" key="4">
    <source>
        <dbReference type="Google" id="ProtNLM"/>
    </source>
</evidence>
<dbReference type="EMBL" id="JABCJE010000001">
    <property type="protein sequence ID" value="NVO22576.1"/>
    <property type="molecule type" value="Genomic_DNA"/>
</dbReference>
<dbReference type="AlphaFoldDB" id="A0A850Q0G0"/>
<protein>
    <recommendedName>
        <fullName evidence="4">Calcium-binding protein</fullName>
    </recommendedName>
</protein>
<dbReference type="RefSeq" id="WP_177156784.1">
    <property type="nucleotide sequence ID" value="NZ_JABCJE010000001.1"/>
</dbReference>
<evidence type="ECO:0000256" key="1">
    <source>
        <dbReference type="SAM" id="MobiDB-lite"/>
    </source>
</evidence>